<dbReference type="SMART" id="SM00855">
    <property type="entry name" value="PGAM"/>
    <property type="match status" value="1"/>
</dbReference>
<evidence type="ECO:0000256" key="3">
    <source>
        <dbReference type="PIRSR" id="PIRSR613078-2"/>
    </source>
</evidence>
<dbReference type="GO" id="GO:0045820">
    <property type="term" value="P:negative regulation of glycolytic process"/>
    <property type="evidence" value="ECO:0007669"/>
    <property type="project" value="TreeGrafter"/>
</dbReference>
<dbReference type="Proteomes" id="UP000504637">
    <property type="component" value="Unplaced"/>
</dbReference>
<feature type="region of interest" description="Disordered" evidence="4">
    <location>
        <begin position="238"/>
        <end position="267"/>
    </location>
</feature>
<dbReference type="AlphaFoldDB" id="A0A6J3MEJ8"/>
<keyword evidence="1" id="KW-0378">Hydrolase</keyword>
<feature type="binding site" evidence="3">
    <location>
        <begin position="7"/>
        <end position="14"/>
    </location>
    <ligand>
        <name>substrate</name>
    </ligand>
</feature>
<dbReference type="OrthoDB" id="354304at2759"/>
<dbReference type="PANTHER" id="PTHR46517">
    <property type="entry name" value="FRUCTOSE-2,6-BISPHOSPHATASE TIGAR"/>
    <property type="match status" value="1"/>
</dbReference>
<dbReference type="RefSeq" id="XP_033463344.1">
    <property type="nucleotide sequence ID" value="XM_033607328.1"/>
</dbReference>
<dbReference type="SUPFAM" id="SSF53254">
    <property type="entry name" value="Phosphoglycerate mutase-like"/>
    <property type="match status" value="1"/>
</dbReference>
<feature type="active site" description="Proton donor/acceptor" evidence="2">
    <location>
        <position position="90"/>
    </location>
</feature>
<evidence type="ECO:0000313" key="5">
    <source>
        <dbReference type="Proteomes" id="UP000504637"/>
    </source>
</evidence>
<dbReference type="PANTHER" id="PTHR46517:SF1">
    <property type="entry name" value="FRUCTOSE-2,6-BISPHOSPHATASE TIGAR"/>
    <property type="match status" value="1"/>
</dbReference>
<feature type="binding site" evidence="3">
    <location>
        <position position="59"/>
    </location>
    <ligand>
        <name>substrate</name>
    </ligand>
</feature>
<feature type="compositionally biased region" description="Low complexity" evidence="4">
    <location>
        <begin position="238"/>
        <end position="248"/>
    </location>
</feature>
<evidence type="ECO:0000256" key="4">
    <source>
        <dbReference type="SAM" id="MobiDB-lite"/>
    </source>
</evidence>
<reference evidence="6" key="2">
    <citation type="submission" date="2020-04" db="EMBL/GenBank/DDBJ databases">
        <authorList>
            <consortium name="NCBI Genome Project"/>
        </authorList>
    </citation>
    <scope>NUCLEOTIDE SEQUENCE</scope>
    <source>
        <strain evidence="6">CBS 342.82</strain>
    </source>
</reference>
<dbReference type="InterPro" id="IPR051695">
    <property type="entry name" value="Phosphoglycerate_Mutase"/>
</dbReference>
<keyword evidence="5" id="KW-1185">Reference proteome</keyword>
<name>A0A6J3MEJ8_9PEZI</name>
<sequence>MELYLIRHGETVDNVAGVYAGVRDSALTNHGVEQAQRLGKYFHQQDVRFSHIFASPLSRARRTAEAVASHQKWSDERSSLRVIQVPDLIEQDFGYYEGKTFRARADAQRLGRDAQRERSEDEAAVFVDVESKDSMMKRADAFLDEHLLPLFFTEVDTPGVALQVAVVSHGILLGNLWRRLLARLPVKSVTISPDVTSSRGSVILEHLGGWSNTGYLNLTFTKPKVPVSITLSSATALPSAPPAMTATTGDEEARSPESADLASITPAGAITSTSERHVMLTGWSARINAIDSKQHLASLKRQRGGIGSSAHDQGQQRLESFFKRQKKNISEPPSKPIT</sequence>
<evidence type="ECO:0000256" key="1">
    <source>
        <dbReference type="ARBA" id="ARBA00022801"/>
    </source>
</evidence>
<evidence type="ECO:0000256" key="2">
    <source>
        <dbReference type="PIRSR" id="PIRSR613078-1"/>
    </source>
</evidence>
<reference evidence="6" key="3">
    <citation type="submission" date="2025-08" db="UniProtKB">
        <authorList>
            <consortium name="RefSeq"/>
        </authorList>
    </citation>
    <scope>IDENTIFICATION</scope>
    <source>
        <strain evidence="6">CBS 342.82</strain>
    </source>
</reference>
<dbReference type="InterPro" id="IPR013078">
    <property type="entry name" value="His_Pase_superF_clade-1"/>
</dbReference>
<dbReference type="GeneID" id="54365128"/>
<feature type="active site" description="Tele-phosphohistidine intermediate" evidence="2">
    <location>
        <position position="8"/>
    </location>
</feature>
<dbReference type="CDD" id="cd07067">
    <property type="entry name" value="HP_PGM_like"/>
    <property type="match status" value="1"/>
</dbReference>
<protein>
    <submittedName>
        <fullName evidence="6">Phosphoglycerate mutase-like protein</fullName>
    </submittedName>
</protein>
<accession>A0A6J3MEJ8</accession>
<reference evidence="6" key="1">
    <citation type="submission" date="2020-01" db="EMBL/GenBank/DDBJ databases">
        <authorList>
            <consortium name="DOE Joint Genome Institute"/>
            <person name="Haridas S."/>
            <person name="Albert R."/>
            <person name="Binder M."/>
            <person name="Bloem J."/>
            <person name="Labutti K."/>
            <person name="Salamov A."/>
            <person name="Andreopoulos B."/>
            <person name="Baker S.E."/>
            <person name="Barry K."/>
            <person name="Bills G."/>
            <person name="Bluhm B.H."/>
            <person name="Cannon C."/>
            <person name="Castanera R."/>
            <person name="Culley D.E."/>
            <person name="Daum C."/>
            <person name="Ezra D."/>
            <person name="Gonzalez J.B."/>
            <person name="Henrissat B."/>
            <person name="Kuo A."/>
            <person name="Liang C."/>
            <person name="Lipzen A."/>
            <person name="Lutzoni F."/>
            <person name="Magnuson J."/>
            <person name="Mondo S."/>
            <person name="Nolan M."/>
            <person name="Ohm R."/>
            <person name="Pangilinan J."/>
            <person name="Park H.-J."/>
            <person name="Ramirez L."/>
            <person name="Alfaro M."/>
            <person name="Sun H."/>
            <person name="Tritt A."/>
            <person name="Yoshinaga Y."/>
            <person name="Zwiers L.-H."/>
            <person name="Turgeon B.G."/>
            <person name="Goodwin S.B."/>
            <person name="Spatafora J.W."/>
            <person name="Crous P.W."/>
            <person name="Grigoriev I.V."/>
        </authorList>
    </citation>
    <scope>NUCLEOTIDE SEQUENCE</scope>
    <source>
        <strain evidence="6">CBS 342.82</strain>
    </source>
</reference>
<dbReference type="PROSITE" id="PS00175">
    <property type="entry name" value="PG_MUTASE"/>
    <property type="match status" value="1"/>
</dbReference>
<dbReference type="GO" id="GO:0004331">
    <property type="term" value="F:fructose-2,6-bisphosphate 2-phosphatase activity"/>
    <property type="evidence" value="ECO:0007669"/>
    <property type="project" value="TreeGrafter"/>
</dbReference>
<organism evidence="6">
    <name type="scientific">Dissoconium aciculare CBS 342.82</name>
    <dbReference type="NCBI Taxonomy" id="1314786"/>
    <lineage>
        <taxon>Eukaryota</taxon>
        <taxon>Fungi</taxon>
        <taxon>Dikarya</taxon>
        <taxon>Ascomycota</taxon>
        <taxon>Pezizomycotina</taxon>
        <taxon>Dothideomycetes</taxon>
        <taxon>Dothideomycetidae</taxon>
        <taxon>Mycosphaerellales</taxon>
        <taxon>Dissoconiaceae</taxon>
        <taxon>Dissoconium</taxon>
    </lineage>
</organism>
<gene>
    <name evidence="6" type="ORF">K489DRAFT_407069</name>
</gene>
<dbReference type="Gene3D" id="3.40.50.1240">
    <property type="entry name" value="Phosphoglycerate mutase-like"/>
    <property type="match status" value="1"/>
</dbReference>
<dbReference type="InterPro" id="IPR029033">
    <property type="entry name" value="His_PPase_superfam"/>
</dbReference>
<evidence type="ECO:0000313" key="6">
    <source>
        <dbReference type="RefSeq" id="XP_033463344.1"/>
    </source>
</evidence>
<dbReference type="GO" id="GO:0005829">
    <property type="term" value="C:cytosol"/>
    <property type="evidence" value="ECO:0007669"/>
    <property type="project" value="TreeGrafter"/>
</dbReference>
<feature type="region of interest" description="Disordered" evidence="4">
    <location>
        <begin position="298"/>
        <end position="338"/>
    </location>
</feature>
<dbReference type="InterPro" id="IPR001345">
    <property type="entry name" value="PG/BPGM_mutase_AS"/>
</dbReference>
<dbReference type="GO" id="GO:0043456">
    <property type="term" value="P:regulation of pentose-phosphate shunt"/>
    <property type="evidence" value="ECO:0007669"/>
    <property type="project" value="TreeGrafter"/>
</dbReference>
<proteinExistence type="predicted"/>
<dbReference type="Pfam" id="PF00300">
    <property type="entry name" value="His_Phos_1"/>
    <property type="match status" value="1"/>
</dbReference>